<dbReference type="Gene3D" id="1.10.287.460">
    <property type="entry name" value="Peptidyl-prolyl cis-trans isomerase, FKBP-type, N-terminal domain"/>
    <property type="match status" value="1"/>
</dbReference>
<gene>
    <name evidence="9" type="ORF">ELE36_11390</name>
</gene>
<protein>
    <recommendedName>
        <fullName evidence="6">Peptidyl-prolyl cis-trans isomerase</fullName>
        <ecNumber evidence="6">5.2.1.8</ecNumber>
    </recommendedName>
</protein>
<dbReference type="RefSeq" id="WP_129833386.1">
    <property type="nucleotide sequence ID" value="NZ_CP035704.1"/>
</dbReference>
<name>A0A411HKG4_9GAMM</name>
<dbReference type="InterPro" id="IPR036944">
    <property type="entry name" value="PPIase_FKBP_N_sf"/>
</dbReference>
<dbReference type="PANTHER" id="PTHR43811:SF23">
    <property type="entry name" value="FKBP-TYPE 22 KDA PEPTIDYL-PROLYL CIS-TRANS ISOMERASE"/>
    <property type="match status" value="1"/>
</dbReference>
<feature type="signal peptide" evidence="7">
    <location>
        <begin position="1"/>
        <end position="20"/>
    </location>
</feature>
<keyword evidence="7" id="KW-0732">Signal</keyword>
<dbReference type="Gene3D" id="3.10.50.40">
    <property type="match status" value="1"/>
</dbReference>
<accession>A0A411HKG4</accession>
<dbReference type="Pfam" id="PF00254">
    <property type="entry name" value="FKBP_C"/>
    <property type="match status" value="1"/>
</dbReference>
<dbReference type="EC" id="5.2.1.8" evidence="6"/>
<evidence type="ECO:0000256" key="7">
    <source>
        <dbReference type="SAM" id="SignalP"/>
    </source>
</evidence>
<keyword evidence="3 5" id="KW-0697">Rotamase</keyword>
<comment type="catalytic activity">
    <reaction evidence="1 5 6">
        <text>[protein]-peptidylproline (omega=180) = [protein]-peptidylproline (omega=0)</text>
        <dbReference type="Rhea" id="RHEA:16237"/>
        <dbReference type="Rhea" id="RHEA-COMP:10747"/>
        <dbReference type="Rhea" id="RHEA-COMP:10748"/>
        <dbReference type="ChEBI" id="CHEBI:83833"/>
        <dbReference type="ChEBI" id="CHEBI:83834"/>
        <dbReference type="EC" id="5.2.1.8"/>
    </reaction>
</comment>
<dbReference type="AlphaFoldDB" id="A0A411HKG4"/>
<keyword evidence="10" id="KW-1185">Reference proteome</keyword>
<dbReference type="OrthoDB" id="9814548at2"/>
<evidence type="ECO:0000256" key="6">
    <source>
        <dbReference type="RuleBase" id="RU003915"/>
    </source>
</evidence>
<dbReference type="PROSITE" id="PS50059">
    <property type="entry name" value="FKBP_PPIASE"/>
    <property type="match status" value="1"/>
</dbReference>
<evidence type="ECO:0000259" key="8">
    <source>
        <dbReference type="PROSITE" id="PS50059"/>
    </source>
</evidence>
<proteinExistence type="inferred from homology"/>
<evidence type="ECO:0000256" key="5">
    <source>
        <dbReference type="PROSITE-ProRule" id="PRU00277"/>
    </source>
</evidence>
<evidence type="ECO:0000256" key="1">
    <source>
        <dbReference type="ARBA" id="ARBA00000971"/>
    </source>
</evidence>
<dbReference type="InterPro" id="IPR000774">
    <property type="entry name" value="PPIase_FKBP_N"/>
</dbReference>
<dbReference type="EMBL" id="CP035704">
    <property type="protein sequence ID" value="QBB70904.1"/>
    <property type="molecule type" value="Genomic_DNA"/>
</dbReference>
<dbReference type="GO" id="GO:0003755">
    <property type="term" value="F:peptidyl-prolyl cis-trans isomerase activity"/>
    <property type="evidence" value="ECO:0007669"/>
    <property type="project" value="UniProtKB-UniRule"/>
</dbReference>
<evidence type="ECO:0000313" key="10">
    <source>
        <dbReference type="Proteomes" id="UP000291562"/>
    </source>
</evidence>
<evidence type="ECO:0000256" key="4">
    <source>
        <dbReference type="ARBA" id="ARBA00023235"/>
    </source>
</evidence>
<organism evidence="9 10">
    <name type="scientific">Pseudolysobacter antarcticus</name>
    <dbReference type="NCBI Taxonomy" id="2511995"/>
    <lineage>
        <taxon>Bacteria</taxon>
        <taxon>Pseudomonadati</taxon>
        <taxon>Pseudomonadota</taxon>
        <taxon>Gammaproteobacteria</taxon>
        <taxon>Lysobacterales</taxon>
        <taxon>Rhodanobacteraceae</taxon>
        <taxon>Pseudolysobacter</taxon>
    </lineage>
</organism>
<dbReference type="PANTHER" id="PTHR43811">
    <property type="entry name" value="FKBP-TYPE PEPTIDYL-PROLYL CIS-TRANS ISOMERASE FKPA"/>
    <property type="match status" value="1"/>
</dbReference>
<dbReference type="SUPFAM" id="SSF54534">
    <property type="entry name" value="FKBP-like"/>
    <property type="match status" value="1"/>
</dbReference>
<feature type="domain" description="PPIase FKBP-type" evidence="8">
    <location>
        <begin position="156"/>
        <end position="242"/>
    </location>
</feature>
<dbReference type="KEGG" id="xbc:ELE36_11390"/>
<dbReference type="Pfam" id="PF01346">
    <property type="entry name" value="FKBP_N"/>
    <property type="match status" value="1"/>
</dbReference>
<feature type="chain" id="PRO_5019015483" description="Peptidyl-prolyl cis-trans isomerase" evidence="7">
    <location>
        <begin position="21"/>
        <end position="242"/>
    </location>
</feature>
<dbReference type="GO" id="GO:0006457">
    <property type="term" value="P:protein folding"/>
    <property type="evidence" value="ECO:0007669"/>
    <property type="project" value="InterPro"/>
</dbReference>
<reference evidence="9 10" key="1">
    <citation type="submission" date="2019-01" db="EMBL/GenBank/DDBJ databases">
        <title>Pseudolysobacter antarctica gen. nov., sp. nov., isolated from Fildes Peninsula, Antarctica.</title>
        <authorList>
            <person name="Wei Z."/>
            <person name="Peng F."/>
        </authorList>
    </citation>
    <scope>NUCLEOTIDE SEQUENCE [LARGE SCALE GENOMIC DNA]</scope>
    <source>
        <strain evidence="9 10">AQ6-296</strain>
    </source>
</reference>
<comment type="similarity">
    <text evidence="2 6">Belongs to the FKBP-type PPIase family.</text>
</comment>
<dbReference type="Proteomes" id="UP000291562">
    <property type="component" value="Chromosome"/>
</dbReference>
<evidence type="ECO:0000313" key="9">
    <source>
        <dbReference type="EMBL" id="QBB70904.1"/>
    </source>
</evidence>
<dbReference type="InterPro" id="IPR001179">
    <property type="entry name" value="PPIase_FKBP_dom"/>
</dbReference>
<evidence type="ECO:0000256" key="2">
    <source>
        <dbReference type="ARBA" id="ARBA00006577"/>
    </source>
</evidence>
<dbReference type="InterPro" id="IPR046357">
    <property type="entry name" value="PPIase_dom_sf"/>
</dbReference>
<keyword evidence="4 5" id="KW-0413">Isomerase</keyword>
<evidence type="ECO:0000256" key="3">
    <source>
        <dbReference type="ARBA" id="ARBA00023110"/>
    </source>
</evidence>
<sequence length="242" mass="26094">MILRWTLATATLLATSIAFAQSGSAPATAPAASAPAPLTAADKNNLSYAIGFQIGNDFVERKMDIDINTVIKALQDGYAKRPPTVPEATMRDVLGRMQQKMMTEAKSEFDKAAATNKAASAKFMSDNRSKKGIVALPSGVQYRVIEDGSGKSPTATSEVTVHYRGSLASGLEFDSSFARGEPVHVKVDSVIKGWQEVLPKMKIGDHWQVFVPPEDAYGDRGQPPRIGPNEALVFEIKLLDVK</sequence>